<reference evidence="2" key="1">
    <citation type="journal article" date="2019" name="Int. J. Syst. Evol. Microbiol.">
        <title>The Global Catalogue of Microorganisms (GCM) 10K type strain sequencing project: providing services to taxonomists for standard genome sequencing and annotation.</title>
        <authorList>
            <consortium name="The Broad Institute Genomics Platform"/>
            <consortium name="The Broad Institute Genome Sequencing Center for Infectious Disease"/>
            <person name="Wu L."/>
            <person name="Ma J."/>
        </authorList>
    </citation>
    <scope>NUCLEOTIDE SEQUENCE [LARGE SCALE GENOMIC DNA]</scope>
    <source>
        <strain evidence="2">JCM 10083</strain>
    </source>
</reference>
<gene>
    <name evidence="1" type="ORF">ACFQVD_12680</name>
</gene>
<dbReference type="Proteomes" id="UP001596514">
    <property type="component" value="Unassembled WGS sequence"/>
</dbReference>
<dbReference type="EMBL" id="JBHTEE010000001">
    <property type="protein sequence ID" value="MFC7600952.1"/>
    <property type="molecule type" value="Genomic_DNA"/>
</dbReference>
<evidence type="ECO:0000313" key="1">
    <source>
        <dbReference type="EMBL" id="MFC7600952.1"/>
    </source>
</evidence>
<proteinExistence type="predicted"/>
<protein>
    <submittedName>
        <fullName evidence="1">Uncharacterized protein</fullName>
    </submittedName>
</protein>
<organism evidence="1 2">
    <name type="scientific">Streptosporangium amethystogenes subsp. fukuiense</name>
    <dbReference type="NCBI Taxonomy" id="698418"/>
    <lineage>
        <taxon>Bacteria</taxon>
        <taxon>Bacillati</taxon>
        <taxon>Actinomycetota</taxon>
        <taxon>Actinomycetes</taxon>
        <taxon>Streptosporangiales</taxon>
        <taxon>Streptosporangiaceae</taxon>
        <taxon>Streptosporangium</taxon>
    </lineage>
</organism>
<keyword evidence="2" id="KW-1185">Reference proteome</keyword>
<accession>A0ABW2SXR9</accession>
<evidence type="ECO:0000313" key="2">
    <source>
        <dbReference type="Proteomes" id="UP001596514"/>
    </source>
</evidence>
<dbReference type="RefSeq" id="WP_343978165.1">
    <property type="nucleotide sequence ID" value="NZ_BAAAGK010000161.1"/>
</dbReference>
<name>A0ABW2SXR9_9ACTN</name>
<comment type="caution">
    <text evidence="1">The sequence shown here is derived from an EMBL/GenBank/DDBJ whole genome shotgun (WGS) entry which is preliminary data.</text>
</comment>
<sequence length="210" mass="23362">MFSPATRLLLDNERSKMNFQETVQRYAELLLGDGSWLTEELAWTVLRPRVGPLTLSDVAQRLAGNSHALIVERDFEEAYTDNAVVLDATDEAVMIVDLHRTSNTPDPDFIAQLSRNVDVWHVSWHTALSRRMIHALDGRIIAAVPHLDPADAVGEDLHSVQAELAALSAAQHDPWPAVEATALAIVEKRTGARLRLDWFDHAHPSIAIDQ</sequence>